<evidence type="ECO:0000313" key="1">
    <source>
        <dbReference type="EMBL" id="KAF4705146.1"/>
    </source>
</evidence>
<dbReference type="Proteomes" id="UP000553632">
    <property type="component" value="Unassembled WGS sequence"/>
</dbReference>
<dbReference type="EMBL" id="JABANO010034443">
    <property type="protein sequence ID" value="KAF4705146.1"/>
    <property type="molecule type" value="Genomic_DNA"/>
</dbReference>
<feature type="non-terminal residue" evidence="1">
    <location>
        <position position="169"/>
    </location>
</feature>
<accession>A0A7J6QBY4</accession>
<sequence>YRINDKPSSRALGGDGPYRVEGGLLADEAVELLRTCYQRGNPNLPPEKRHRRRNTYIIMLNDGTTTTTSSRATPRGPLIDTPLMVGDGMSLLLLSESKHAVDLHRLISENRGKRVGQYVTIDAAAGTTLDDALSSISNAHTSTTMRKGVYPGIFYEGQLCGQIRMEIRS</sequence>
<organism evidence="1 2">
    <name type="scientific">Perkinsus olseni</name>
    <name type="common">Perkinsus atlanticus</name>
    <dbReference type="NCBI Taxonomy" id="32597"/>
    <lineage>
        <taxon>Eukaryota</taxon>
        <taxon>Sar</taxon>
        <taxon>Alveolata</taxon>
        <taxon>Perkinsozoa</taxon>
        <taxon>Perkinsea</taxon>
        <taxon>Perkinsida</taxon>
        <taxon>Perkinsidae</taxon>
        <taxon>Perkinsus</taxon>
    </lineage>
</organism>
<proteinExistence type="predicted"/>
<evidence type="ECO:0000313" key="2">
    <source>
        <dbReference type="Proteomes" id="UP000553632"/>
    </source>
</evidence>
<protein>
    <submittedName>
        <fullName evidence="1">Uncharacterized protein</fullName>
    </submittedName>
</protein>
<dbReference type="AlphaFoldDB" id="A0A7J6QBY4"/>
<comment type="caution">
    <text evidence="1">The sequence shown here is derived from an EMBL/GenBank/DDBJ whole genome shotgun (WGS) entry which is preliminary data.</text>
</comment>
<keyword evidence="2" id="KW-1185">Reference proteome</keyword>
<reference evidence="1 2" key="1">
    <citation type="submission" date="2020-04" db="EMBL/GenBank/DDBJ databases">
        <title>Perkinsus olseni comparative genomics.</title>
        <authorList>
            <person name="Bogema D.R."/>
        </authorList>
    </citation>
    <scope>NUCLEOTIDE SEQUENCE [LARGE SCALE GENOMIC DNA]</scope>
    <source>
        <strain evidence="1 2">ATCC PRA-207</strain>
    </source>
</reference>
<name>A0A7J6QBY4_PEROL</name>
<gene>
    <name evidence="1" type="ORF">FOZ63_014100</name>
</gene>
<feature type="non-terminal residue" evidence="1">
    <location>
        <position position="1"/>
    </location>
</feature>